<dbReference type="Pfam" id="PF01853">
    <property type="entry name" value="MOZ_SAS"/>
    <property type="match status" value="1"/>
</dbReference>
<evidence type="ECO:0000313" key="14">
    <source>
        <dbReference type="EMBL" id="OAO15635.1"/>
    </source>
</evidence>
<evidence type="ECO:0000259" key="13">
    <source>
        <dbReference type="PROSITE" id="PS51726"/>
    </source>
</evidence>
<accession>A0A196SEZ8</accession>
<dbReference type="GO" id="GO:0000785">
    <property type="term" value="C:chromatin"/>
    <property type="evidence" value="ECO:0007669"/>
    <property type="project" value="TreeGrafter"/>
</dbReference>
<dbReference type="PANTHER" id="PTHR10615">
    <property type="entry name" value="HISTONE ACETYLTRANSFERASE"/>
    <property type="match status" value="1"/>
</dbReference>
<organism evidence="14 15">
    <name type="scientific">Blastocystis sp. subtype 1 (strain ATCC 50177 / NandII)</name>
    <dbReference type="NCBI Taxonomy" id="478820"/>
    <lineage>
        <taxon>Eukaryota</taxon>
        <taxon>Sar</taxon>
        <taxon>Stramenopiles</taxon>
        <taxon>Bigyra</taxon>
        <taxon>Opalozoa</taxon>
        <taxon>Opalinata</taxon>
        <taxon>Blastocystidae</taxon>
        <taxon>Blastocystis</taxon>
    </lineage>
</organism>
<keyword evidence="5" id="KW-0479">Metal-binding</keyword>
<dbReference type="STRING" id="478820.A0A196SEZ8"/>
<dbReference type="OrthoDB" id="787137at2759"/>
<sequence>MSLMECRYYIDQHVAAQWDDDTYHSGIVQQIRERTNSDGSREFEYYIHYIDYDKRMEGWVPGSRISTLNKKNLKRLRDVDSPFVEKKTNAEPTLLEKEQGELTKIKRIESIELGCHDVDCWYYSPYPEPFQVPKLYICEFCLKYYRSASELDRHCQNCYMSHPPGDEVYRDGNLLMYEVDGNKEVLYCQNLCLLAKLFIEHKTIYYDTYPFFFYVLCEEDVEGSHIVGYFSKDKDSQEGYNLACICSMPFVQRTGYGKFLISFSYELSKREGKIGSPEKPLSDLGRLSYRSYWTYMIMKILRETKCTCSIKDISARTSMKVDDIISTLDVLGLLKVWKGQYVAAVSEEIVDEFFKTMKIPHTLCKPEKLKWTPHVVNTQGK</sequence>
<dbReference type="Proteomes" id="UP000078348">
    <property type="component" value="Unassembled WGS sequence"/>
</dbReference>
<evidence type="ECO:0000256" key="2">
    <source>
        <dbReference type="ARBA" id="ARBA00010107"/>
    </source>
</evidence>
<dbReference type="FunFam" id="3.30.60.60:FF:000001">
    <property type="entry name" value="Histone acetyltransferase"/>
    <property type="match status" value="1"/>
</dbReference>
<dbReference type="GO" id="GO:0003682">
    <property type="term" value="F:chromatin binding"/>
    <property type="evidence" value="ECO:0007669"/>
    <property type="project" value="TreeGrafter"/>
</dbReference>
<evidence type="ECO:0000256" key="3">
    <source>
        <dbReference type="ARBA" id="ARBA00013184"/>
    </source>
</evidence>
<dbReference type="InterPro" id="IPR025995">
    <property type="entry name" value="Tudor-knot"/>
</dbReference>
<comment type="catalytic activity">
    <reaction evidence="12">
        <text>L-lysyl-[protein] + acetyl-CoA = N(6)-acetyl-L-lysyl-[protein] + CoA + H(+)</text>
        <dbReference type="Rhea" id="RHEA:45948"/>
        <dbReference type="Rhea" id="RHEA-COMP:9752"/>
        <dbReference type="Rhea" id="RHEA-COMP:10731"/>
        <dbReference type="ChEBI" id="CHEBI:15378"/>
        <dbReference type="ChEBI" id="CHEBI:29969"/>
        <dbReference type="ChEBI" id="CHEBI:57287"/>
        <dbReference type="ChEBI" id="CHEBI:57288"/>
        <dbReference type="ChEBI" id="CHEBI:61930"/>
        <dbReference type="EC" id="2.3.1.48"/>
    </reaction>
</comment>
<evidence type="ECO:0000256" key="11">
    <source>
        <dbReference type="PIRSR" id="PIRSR602717-51"/>
    </source>
</evidence>
<protein>
    <recommendedName>
        <fullName evidence="3 12">Histone acetyltransferase</fullName>
        <ecNumber evidence="3 12">2.3.1.48</ecNumber>
    </recommendedName>
</protein>
<dbReference type="EC" id="2.3.1.48" evidence="3 12"/>
<comment type="similarity">
    <text evidence="2 12">Belongs to the MYST (SAS/MOZ) family.</text>
</comment>
<proteinExistence type="inferred from homology"/>
<dbReference type="SUPFAM" id="SSF54160">
    <property type="entry name" value="Chromo domain-like"/>
    <property type="match status" value="1"/>
</dbReference>
<keyword evidence="6" id="KW-0863">Zinc-finger</keyword>
<keyword evidence="8" id="KW-0156">Chromatin regulator</keyword>
<dbReference type="GO" id="GO:0006357">
    <property type="term" value="P:regulation of transcription by RNA polymerase II"/>
    <property type="evidence" value="ECO:0007669"/>
    <property type="project" value="TreeGrafter"/>
</dbReference>
<keyword evidence="10 12" id="KW-0539">Nucleus</keyword>
<comment type="caution">
    <text evidence="14">The sequence shown here is derived from an EMBL/GenBank/DDBJ whole genome shotgun (WGS) entry which is preliminary data.</text>
</comment>
<dbReference type="FunFam" id="3.40.630.30:FF:000002">
    <property type="entry name" value="Histone acetyltransferase"/>
    <property type="match status" value="1"/>
</dbReference>
<dbReference type="GO" id="GO:0003712">
    <property type="term" value="F:transcription coregulator activity"/>
    <property type="evidence" value="ECO:0007669"/>
    <property type="project" value="TreeGrafter"/>
</dbReference>
<feature type="domain" description="MYST-type HAT" evidence="13">
    <location>
        <begin position="103"/>
        <end position="373"/>
    </location>
</feature>
<dbReference type="InterPro" id="IPR016197">
    <property type="entry name" value="Chromo-like_dom_sf"/>
</dbReference>
<keyword evidence="15" id="KW-1185">Reference proteome</keyword>
<evidence type="ECO:0000256" key="9">
    <source>
        <dbReference type="ARBA" id="ARBA00022990"/>
    </source>
</evidence>
<evidence type="ECO:0000256" key="12">
    <source>
        <dbReference type="RuleBase" id="RU361211"/>
    </source>
</evidence>
<dbReference type="AlphaFoldDB" id="A0A196SEZ8"/>
<dbReference type="InterPro" id="IPR050603">
    <property type="entry name" value="MYST_HAT"/>
</dbReference>
<dbReference type="SUPFAM" id="SSF55729">
    <property type="entry name" value="Acyl-CoA N-acyltransferases (Nat)"/>
    <property type="match status" value="1"/>
</dbReference>
<dbReference type="FunFam" id="1.10.10.10:FF:000022">
    <property type="entry name" value="Histone acetyltransferase"/>
    <property type="match status" value="1"/>
</dbReference>
<keyword evidence="4 14" id="KW-0808">Transferase</keyword>
<dbReference type="Gene3D" id="2.30.30.140">
    <property type="match status" value="1"/>
</dbReference>
<dbReference type="Pfam" id="PF17772">
    <property type="entry name" value="zf-MYST"/>
    <property type="match status" value="1"/>
</dbReference>
<evidence type="ECO:0000256" key="10">
    <source>
        <dbReference type="ARBA" id="ARBA00023242"/>
    </source>
</evidence>
<dbReference type="Gene3D" id="3.30.60.60">
    <property type="entry name" value="N-acetyl transferase-like"/>
    <property type="match status" value="1"/>
</dbReference>
<evidence type="ECO:0000313" key="15">
    <source>
        <dbReference type="Proteomes" id="UP000078348"/>
    </source>
</evidence>
<dbReference type="GO" id="GO:0005634">
    <property type="term" value="C:nucleus"/>
    <property type="evidence" value="ECO:0007669"/>
    <property type="project" value="UniProtKB-SubCell"/>
</dbReference>
<reference evidence="14 15" key="1">
    <citation type="submission" date="2016-05" db="EMBL/GenBank/DDBJ databases">
        <title>Nuclear genome of Blastocystis sp. subtype 1 NandII.</title>
        <authorList>
            <person name="Gentekaki E."/>
            <person name="Curtis B."/>
            <person name="Stairs C."/>
            <person name="Eme L."/>
            <person name="Herman E."/>
            <person name="Klimes V."/>
            <person name="Arias M.C."/>
            <person name="Elias M."/>
            <person name="Hilliou F."/>
            <person name="Klute M."/>
            <person name="Malik S.-B."/>
            <person name="Pightling A."/>
            <person name="Rachubinski R."/>
            <person name="Salas D."/>
            <person name="Schlacht A."/>
            <person name="Suga H."/>
            <person name="Archibald J."/>
            <person name="Ball S.G."/>
            <person name="Clark G."/>
            <person name="Dacks J."/>
            <person name="Van Der Giezen M."/>
            <person name="Tsaousis A."/>
            <person name="Roger A."/>
        </authorList>
    </citation>
    <scope>NUCLEOTIDE SEQUENCE [LARGE SCALE GENOMIC DNA]</scope>
    <source>
        <strain evidence="15">ATCC 50177 / NandII</strain>
    </source>
</reference>
<dbReference type="GO" id="GO:0008270">
    <property type="term" value="F:zinc ion binding"/>
    <property type="evidence" value="ECO:0007669"/>
    <property type="project" value="UniProtKB-KW"/>
</dbReference>
<comment type="subcellular location">
    <subcellularLocation>
        <location evidence="1 12">Nucleus</location>
    </subcellularLocation>
</comment>
<dbReference type="Gene3D" id="1.10.10.10">
    <property type="entry name" value="Winged helix-like DNA-binding domain superfamily/Winged helix DNA-binding domain"/>
    <property type="match status" value="1"/>
</dbReference>
<dbReference type="PANTHER" id="PTHR10615:SF161">
    <property type="entry name" value="HISTONE ACETYLTRANSFERASE KAT7"/>
    <property type="match status" value="1"/>
</dbReference>
<feature type="active site" description="Proton donor/acceptor" evidence="11">
    <location>
        <position position="278"/>
    </location>
</feature>
<gene>
    <name evidence="14" type="ORF">AV274_2709</name>
</gene>
<evidence type="ECO:0000256" key="5">
    <source>
        <dbReference type="ARBA" id="ARBA00022723"/>
    </source>
</evidence>
<dbReference type="InterPro" id="IPR002717">
    <property type="entry name" value="HAT_MYST-type"/>
</dbReference>
<evidence type="ECO:0000256" key="8">
    <source>
        <dbReference type="ARBA" id="ARBA00022853"/>
    </source>
</evidence>
<evidence type="ECO:0000256" key="1">
    <source>
        <dbReference type="ARBA" id="ARBA00004123"/>
    </source>
</evidence>
<dbReference type="EMBL" id="LXWW01000129">
    <property type="protein sequence ID" value="OAO15635.1"/>
    <property type="molecule type" value="Genomic_DNA"/>
</dbReference>
<evidence type="ECO:0000256" key="4">
    <source>
        <dbReference type="ARBA" id="ARBA00022679"/>
    </source>
</evidence>
<keyword evidence="7" id="KW-0862">Zinc</keyword>
<dbReference type="PROSITE" id="PS51726">
    <property type="entry name" value="MYST_HAT"/>
    <property type="match status" value="1"/>
</dbReference>
<dbReference type="Pfam" id="PF11717">
    <property type="entry name" value="Tudor-knot"/>
    <property type="match status" value="1"/>
</dbReference>
<evidence type="ECO:0000256" key="7">
    <source>
        <dbReference type="ARBA" id="ARBA00022833"/>
    </source>
</evidence>
<keyword evidence="9" id="KW-0007">Acetylation</keyword>
<dbReference type="InterPro" id="IPR040706">
    <property type="entry name" value="Zf-MYST"/>
</dbReference>
<evidence type="ECO:0000256" key="6">
    <source>
        <dbReference type="ARBA" id="ARBA00022771"/>
    </source>
</evidence>
<dbReference type="InterPro" id="IPR016181">
    <property type="entry name" value="Acyl_CoA_acyltransferase"/>
</dbReference>
<name>A0A196SEZ8_BLAHN</name>
<dbReference type="InterPro" id="IPR036388">
    <property type="entry name" value="WH-like_DNA-bd_sf"/>
</dbReference>
<dbReference type="GO" id="GO:0004402">
    <property type="term" value="F:histone acetyltransferase activity"/>
    <property type="evidence" value="ECO:0007669"/>
    <property type="project" value="InterPro"/>
</dbReference>
<dbReference type="Gene3D" id="3.40.630.30">
    <property type="match status" value="1"/>
</dbReference>